<accession>A0A6C0KPY6</accession>
<evidence type="ECO:0000313" key="1">
    <source>
        <dbReference type="EMBL" id="QHU19343.1"/>
    </source>
</evidence>
<protein>
    <submittedName>
        <fullName evidence="1">Uncharacterized protein</fullName>
    </submittedName>
</protein>
<dbReference type="AlphaFoldDB" id="A0A6C0KPY6"/>
<organism evidence="1">
    <name type="scientific">viral metagenome</name>
    <dbReference type="NCBI Taxonomy" id="1070528"/>
    <lineage>
        <taxon>unclassified sequences</taxon>
        <taxon>metagenomes</taxon>
        <taxon>organismal metagenomes</taxon>
    </lineage>
</organism>
<reference evidence="1" key="1">
    <citation type="journal article" date="2020" name="Nature">
        <title>Giant virus diversity and host interactions through global metagenomics.</title>
        <authorList>
            <person name="Schulz F."/>
            <person name="Roux S."/>
            <person name="Paez-Espino D."/>
            <person name="Jungbluth S."/>
            <person name="Walsh D.A."/>
            <person name="Denef V.J."/>
            <person name="McMahon K.D."/>
            <person name="Konstantinidis K.T."/>
            <person name="Eloe-Fadrosh E.A."/>
            <person name="Kyrpides N.C."/>
            <person name="Woyke T."/>
        </authorList>
    </citation>
    <scope>NUCLEOTIDE SEQUENCE</scope>
    <source>
        <strain evidence="1">GVMAG-S-3300013014-104</strain>
    </source>
</reference>
<proteinExistence type="predicted"/>
<dbReference type="EMBL" id="MN740948">
    <property type="protein sequence ID" value="QHU19343.1"/>
    <property type="molecule type" value="Genomic_DNA"/>
</dbReference>
<sequence>MNNISQFLEQDNLELLWEVLLDELNINNSNTKLISNIRIIFESNINPFISKTNSNINIIDLNKQFLSQLVTAVNRLLPELKQEKNIKRINITNEETIEPYKIEDIQTANKNIFEKELEIKKLELENFMTPIKPKEVDFSYKNSEEKITGIESLIAEKMAERNYMIEEIKMSSYNNSNSQEWLKPKETSINIEKKDNRKIEENNISNISNVKYSENNNNFKKVSWEDENVNMEPNDIFKKLKKQINQSDSILNNISSAKNPSIIPNSEIVKQLNEMNLKIDNIYTIINTLSKTLEKQN</sequence>
<name>A0A6C0KPY6_9ZZZZ</name>